<feature type="region of interest" description="Disordered" evidence="1">
    <location>
        <begin position="106"/>
        <end position="126"/>
    </location>
</feature>
<dbReference type="InterPro" id="IPR036691">
    <property type="entry name" value="Endo/exonu/phosph_ase_sf"/>
</dbReference>
<dbReference type="PANTHER" id="PTHR33116">
    <property type="entry name" value="REVERSE TRANSCRIPTASE ZINC-BINDING DOMAIN-CONTAINING PROTEIN-RELATED-RELATED"/>
    <property type="match status" value="1"/>
</dbReference>
<evidence type="ECO:0000259" key="2">
    <source>
        <dbReference type="Pfam" id="PF13966"/>
    </source>
</evidence>
<evidence type="ECO:0000313" key="4">
    <source>
        <dbReference type="EMBL" id="KAG2248786.1"/>
    </source>
</evidence>
<organism evidence="4 5">
    <name type="scientific">Brassica carinata</name>
    <name type="common">Ethiopian mustard</name>
    <name type="synonym">Abyssinian cabbage</name>
    <dbReference type="NCBI Taxonomy" id="52824"/>
    <lineage>
        <taxon>Eukaryota</taxon>
        <taxon>Viridiplantae</taxon>
        <taxon>Streptophyta</taxon>
        <taxon>Embryophyta</taxon>
        <taxon>Tracheophyta</taxon>
        <taxon>Spermatophyta</taxon>
        <taxon>Magnoliopsida</taxon>
        <taxon>eudicotyledons</taxon>
        <taxon>Gunneridae</taxon>
        <taxon>Pentapetalae</taxon>
        <taxon>rosids</taxon>
        <taxon>malvids</taxon>
        <taxon>Brassicales</taxon>
        <taxon>Brassicaceae</taxon>
        <taxon>Brassiceae</taxon>
        <taxon>Brassica</taxon>
    </lineage>
</organism>
<dbReference type="Gene3D" id="3.60.10.10">
    <property type="entry name" value="Endonuclease/exonuclease/phosphatase"/>
    <property type="match status" value="1"/>
</dbReference>
<comment type="caution">
    <text evidence="4">The sequence shown here is derived from an EMBL/GenBank/DDBJ whole genome shotgun (WGS) entry which is preliminary data.</text>
</comment>
<dbReference type="EMBL" id="JAAMPC010000017">
    <property type="protein sequence ID" value="KAG2248786.1"/>
    <property type="molecule type" value="Genomic_DNA"/>
</dbReference>
<evidence type="ECO:0000256" key="1">
    <source>
        <dbReference type="SAM" id="MobiDB-lite"/>
    </source>
</evidence>
<keyword evidence="5" id="KW-1185">Reference proteome</keyword>
<protein>
    <recommendedName>
        <fullName evidence="6">DUF4283 domain-containing protein</fullName>
    </recommendedName>
</protein>
<evidence type="ECO:0000259" key="3">
    <source>
        <dbReference type="Pfam" id="PF14111"/>
    </source>
</evidence>
<name>A0A8X7PBD7_BRACI</name>
<reference evidence="4 5" key="1">
    <citation type="submission" date="2020-02" db="EMBL/GenBank/DDBJ databases">
        <authorList>
            <person name="Ma Q."/>
            <person name="Huang Y."/>
            <person name="Song X."/>
            <person name="Pei D."/>
        </authorList>
    </citation>
    <scope>NUCLEOTIDE SEQUENCE [LARGE SCALE GENOMIC DNA]</scope>
    <source>
        <strain evidence="4">Sxm20200214</strain>
        <tissue evidence="4">Leaf</tissue>
    </source>
</reference>
<dbReference type="Pfam" id="PF14111">
    <property type="entry name" value="DUF4283"/>
    <property type="match status" value="1"/>
</dbReference>
<feature type="domain" description="Reverse transcriptase zinc-binding" evidence="2">
    <location>
        <begin position="1235"/>
        <end position="1301"/>
    </location>
</feature>
<feature type="region of interest" description="Disordered" evidence="1">
    <location>
        <begin position="380"/>
        <end position="470"/>
    </location>
</feature>
<sequence length="1383" mass="154103">MLLSKKKYRPPFALSFKARRLICSAKRAALAKKRIKSISLVDLPEIGVAVSGSMILGKDLSLLAPIPGGSPLVASGPSGSIQSATVASPVTPSASGLVLMKDVSASTQSSSPPASEAQALSKGSHPVHPTVAKTADVMNYANLLKSSAQLQKIGSPVEHISGAPFVLIPDENIEAAKLEFKDFIYARFHGDYPSMGKIIGIVNAVWARTGPRIFVHNIGQGIYLFRVPNPRTREVLLARTCWNIGGLPMFVAPWAPDYSPDEPPLTNAIIPVEMRNVPYLLFNKESLSRIATAVGKPESLAPETERKENFEVAKLFVRVDLTAPLPNKIISGFSNGREVEIDVSYPWLPVKCELCKKFGHKSSKCTEGLVEGVAVKVHRKVSPPEATRRRSKSRTGRSTEKRIQQGLLRYIPMVRTSTEDSKSTQSAEGPDNSREITPPAPSIQDIPPADLEDGEICPSALEDSTPTGGKQSMLEAQLTVSADCDGATADGSNQVPAEVRIEKTTDPGGMRVNLISLSPEELVQSSPDTVEGLSEVVVHASPVTDEVPPEALSFVEEYRPVEEDEQDNPFILVKNRKSTIPRGWNYFGNYAEAASGRIVIVWDPSVLLVIYDATAQSVTCGVSILSENISLTVTFIYGFNLVEERRSMWNSLVDLQASSPMLRTSHHSNHLVSRVVVSGMDDANLGLQDAQLYEAQAKGVPYTWRNSQDVSPISTRIDHAFINQSWSSLFPDSYAEFIDPCQSDHAPCLFRMPSVRRQVIKPFKFFHHVIDHPDYAGIVREAWNTDLITGTNQFKLVRSLKLLKRPLRSLNKRHFSGISDRVKEQKEKVDILQRALLTSPNSATAQEEHAERDKLNVLLKAEEKFYRQRSRVRWADVGDRNTPFYHRTVSTHATRNHIHYLKDADDRVLYSAEEIKSHAADYFQGILGATDLPFSSEWSGLDTNESKSEIFYGGYLDSEVAVLSNLSGFRRGEFPTRYLGLPLSPKRISAATLQPFLDRITSKLHSWTVKVLSFAGKVTMISSVIYGMVNFWSSVFVLPKWFYAKLDSLCSGFLWKNSTTSASGARVSWKHICTPKKEGGLGIRLLEEFEMVFRLKRLWLFFYGSGSLWVPWLTSNRFNGRSLWLISDAPRFSSTVRSMLQLKDQLHNFLRCRVGDGSTALFWHDYWTELGPLLQPYGATGPRSLRIPLNATVSQVVNNGHWHLPTTRSELDVTLQIILSTTTVPKSSGGFGPSFSSRVTWEGIRIPSPLVQWYSVVWFKEEISRCSFISWTAFLGRLPTRDRLISWGLSVSPGFVLLCQQLLGPHASRAVTVLKLLNQVIIYNLWRERNARIFTSVSSSEEAFFRVVDRSMRDRLLSLSRPSSSAPHPSLLELYFWFLSPYS</sequence>
<dbReference type="InterPro" id="IPR025558">
    <property type="entry name" value="DUF4283"/>
</dbReference>
<dbReference type="PANTHER" id="PTHR33116:SF66">
    <property type="entry name" value="REVERSE TRANSCRIPTASE ZINC-BINDING DOMAIN-CONTAINING PROTEIN"/>
    <property type="match status" value="1"/>
</dbReference>
<feature type="domain" description="DUF4283" evidence="3">
    <location>
        <begin position="178"/>
        <end position="262"/>
    </location>
</feature>
<evidence type="ECO:0000313" key="5">
    <source>
        <dbReference type="Proteomes" id="UP000886595"/>
    </source>
</evidence>
<dbReference type="OrthoDB" id="1113249at2759"/>
<evidence type="ECO:0008006" key="6">
    <source>
        <dbReference type="Google" id="ProtNLM"/>
    </source>
</evidence>
<dbReference type="InterPro" id="IPR026960">
    <property type="entry name" value="RVT-Znf"/>
</dbReference>
<gene>
    <name evidence="4" type="ORF">Bca52824_088414</name>
</gene>
<proteinExistence type="predicted"/>
<feature type="compositionally biased region" description="Low complexity" evidence="1">
    <location>
        <begin position="106"/>
        <end position="121"/>
    </location>
</feature>
<dbReference type="SUPFAM" id="SSF56219">
    <property type="entry name" value="DNase I-like"/>
    <property type="match status" value="1"/>
</dbReference>
<accession>A0A8X7PBD7</accession>
<dbReference type="Proteomes" id="UP000886595">
    <property type="component" value="Unassembled WGS sequence"/>
</dbReference>
<dbReference type="Pfam" id="PF13966">
    <property type="entry name" value="zf-RVT"/>
    <property type="match status" value="1"/>
</dbReference>